<evidence type="ECO:0000256" key="3">
    <source>
        <dbReference type="ARBA" id="ARBA00022475"/>
    </source>
</evidence>
<dbReference type="InterPro" id="IPR011701">
    <property type="entry name" value="MFS"/>
</dbReference>
<dbReference type="SUPFAM" id="SSF103473">
    <property type="entry name" value="MFS general substrate transporter"/>
    <property type="match status" value="1"/>
</dbReference>
<dbReference type="OrthoDB" id="102502at2"/>
<feature type="transmembrane region" description="Helical" evidence="7">
    <location>
        <begin position="130"/>
        <end position="155"/>
    </location>
</feature>
<evidence type="ECO:0000256" key="6">
    <source>
        <dbReference type="ARBA" id="ARBA00023136"/>
    </source>
</evidence>
<evidence type="ECO:0000256" key="7">
    <source>
        <dbReference type="SAM" id="Phobius"/>
    </source>
</evidence>
<dbReference type="GO" id="GO:0022857">
    <property type="term" value="F:transmembrane transporter activity"/>
    <property type="evidence" value="ECO:0007669"/>
    <property type="project" value="InterPro"/>
</dbReference>
<keyword evidence="2" id="KW-0813">Transport</keyword>
<dbReference type="PANTHER" id="PTHR42718">
    <property type="entry name" value="MAJOR FACILITATOR SUPERFAMILY MULTIDRUG TRANSPORTER MFSC"/>
    <property type="match status" value="1"/>
</dbReference>
<feature type="transmembrane region" description="Helical" evidence="7">
    <location>
        <begin position="502"/>
        <end position="522"/>
    </location>
</feature>
<feature type="transmembrane region" description="Helical" evidence="7">
    <location>
        <begin position="354"/>
        <end position="373"/>
    </location>
</feature>
<proteinExistence type="predicted"/>
<feature type="transmembrane region" description="Helical" evidence="7">
    <location>
        <begin position="379"/>
        <end position="404"/>
    </location>
</feature>
<keyword evidence="3" id="KW-1003">Cell membrane</keyword>
<dbReference type="CDD" id="cd17321">
    <property type="entry name" value="MFS_MMR_MDR_like"/>
    <property type="match status" value="1"/>
</dbReference>
<dbReference type="InterPro" id="IPR004638">
    <property type="entry name" value="EmrB-like"/>
</dbReference>
<feature type="transmembrane region" description="Helical" evidence="7">
    <location>
        <begin position="425"/>
        <end position="446"/>
    </location>
</feature>
<dbReference type="EMBL" id="CP034184">
    <property type="protein sequence ID" value="AZI44408.1"/>
    <property type="molecule type" value="Genomic_DNA"/>
</dbReference>
<accession>A0A3G8YGI8</accession>
<comment type="subcellular location">
    <subcellularLocation>
        <location evidence="1">Cell membrane</location>
        <topology evidence="1">Multi-pass membrane protein</topology>
    </subcellularLocation>
</comment>
<dbReference type="InterPro" id="IPR020846">
    <property type="entry name" value="MFS_dom"/>
</dbReference>
<keyword evidence="4 7" id="KW-0812">Transmembrane</keyword>
<feature type="transmembrane region" description="Helical" evidence="7">
    <location>
        <begin position="224"/>
        <end position="245"/>
    </location>
</feature>
<keyword evidence="5 7" id="KW-1133">Transmembrane helix</keyword>
<name>A0A3G8YGI8_9DEIO</name>
<evidence type="ECO:0000313" key="9">
    <source>
        <dbReference type="EMBL" id="AZI44408.1"/>
    </source>
</evidence>
<evidence type="ECO:0000313" key="10">
    <source>
        <dbReference type="Proteomes" id="UP000276417"/>
    </source>
</evidence>
<dbReference type="PANTHER" id="PTHR42718:SF42">
    <property type="entry name" value="EXPORT PROTEIN"/>
    <property type="match status" value="1"/>
</dbReference>
<dbReference type="InterPro" id="IPR036259">
    <property type="entry name" value="MFS_trans_sf"/>
</dbReference>
<feature type="transmembrane region" description="Helical" evidence="7">
    <location>
        <begin position="105"/>
        <end position="124"/>
    </location>
</feature>
<feature type="transmembrane region" description="Helical" evidence="7">
    <location>
        <begin position="322"/>
        <end position="342"/>
    </location>
</feature>
<dbReference type="Gene3D" id="1.20.1720.10">
    <property type="entry name" value="Multidrug resistance protein D"/>
    <property type="match status" value="1"/>
</dbReference>
<feature type="transmembrane region" description="Helical" evidence="7">
    <location>
        <begin position="251"/>
        <end position="269"/>
    </location>
</feature>
<evidence type="ECO:0000256" key="1">
    <source>
        <dbReference type="ARBA" id="ARBA00004651"/>
    </source>
</evidence>
<dbReference type="GO" id="GO:0005886">
    <property type="term" value="C:plasma membrane"/>
    <property type="evidence" value="ECO:0007669"/>
    <property type="project" value="UniProtKB-SubCell"/>
</dbReference>
<evidence type="ECO:0000259" key="8">
    <source>
        <dbReference type="PROSITE" id="PS50850"/>
    </source>
</evidence>
<dbReference type="PROSITE" id="PS50850">
    <property type="entry name" value="MFS"/>
    <property type="match status" value="1"/>
</dbReference>
<protein>
    <submittedName>
        <fullName evidence="9">DHA2 family efflux MFS transporter permease subunit</fullName>
    </submittedName>
</protein>
<keyword evidence="10" id="KW-1185">Reference proteome</keyword>
<evidence type="ECO:0000256" key="4">
    <source>
        <dbReference type="ARBA" id="ARBA00022692"/>
    </source>
</evidence>
<dbReference type="Proteomes" id="UP000276417">
    <property type="component" value="Chromosome 2"/>
</dbReference>
<feature type="transmembrane region" description="Helical" evidence="7">
    <location>
        <begin position="74"/>
        <end position="93"/>
    </location>
</feature>
<dbReference type="NCBIfam" id="TIGR00711">
    <property type="entry name" value="efflux_EmrB"/>
    <property type="match status" value="1"/>
</dbReference>
<dbReference type="KEGG" id="dph:EHF33_16155"/>
<evidence type="ECO:0000256" key="2">
    <source>
        <dbReference type="ARBA" id="ARBA00022448"/>
    </source>
</evidence>
<gene>
    <name evidence="9" type="ORF">EHF33_16155</name>
</gene>
<sequence>MNLTELSTAAPPPHLYPGAVMTEQTAARPTPLTSAERWTLAATVLGSSLAFLDGSVVNVALASLQADLNATAAGVQWVVNAYALLLAALTLTGGALGDAYGRKKIYGIGVVIFSLASLACGLAPNLPSLIAARTLQGIGAALLVPGSLAMIGAVFDPARRGRGVGLWSAASSVVTLLGPVIGGLLVDAGSWRWVFFINLPLAVMVLWLLRRVPETQTPGARPDWLGSVSITAGLGGLAYALTRAGASGWDALTWISLGVSAVGFVSFLWHEAHTEKPMLPLTLFLNPVFAGTNLLTFLLYGALGAVGLYLPLYLIGSLGYSATAAGASLLPLSLLLAGLSGWFGGLADKHGPRLFLTAGPILAGVGFALLGFGRNWSGGGYWTAILPGALVLGLGMSLTVAPLSSAVMGSAGRELSGVTSGVNNAVSRAAGLLAVAALGLLLVSSYRSALTTRLEVAGASAETRQSAVQQASRLTDLKLPDSAAPSTRRAVNAAFGDAFRNVTFSAGALSVLGGAAGFFFLAGRRRMARPSE</sequence>
<dbReference type="Gene3D" id="1.20.1250.20">
    <property type="entry name" value="MFS general substrate transporter like domains"/>
    <property type="match status" value="1"/>
</dbReference>
<feature type="transmembrane region" description="Helical" evidence="7">
    <location>
        <begin position="38"/>
        <end position="62"/>
    </location>
</feature>
<feature type="transmembrane region" description="Helical" evidence="7">
    <location>
        <begin position="164"/>
        <end position="185"/>
    </location>
</feature>
<dbReference type="AlphaFoldDB" id="A0A3G8YGI8"/>
<dbReference type="Pfam" id="PF07690">
    <property type="entry name" value="MFS_1"/>
    <property type="match status" value="1"/>
</dbReference>
<feature type="transmembrane region" description="Helical" evidence="7">
    <location>
        <begin position="281"/>
        <end position="310"/>
    </location>
</feature>
<feature type="domain" description="Major facilitator superfamily (MFS) profile" evidence="8">
    <location>
        <begin position="39"/>
        <end position="525"/>
    </location>
</feature>
<evidence type="ECO:0000256" key="5">
    <source>
        <dbReference type="ARBA" id="ARBA00022989"/>
    </source>
</evidence>
<organism evidence="9 10">
    <name type="scientific">Deinococcus psychrotolerans</name>
    <dbReference type="NCBI Taxonomy" id="2489213"/>
    <lineage>
        <taxon>Bacteria</taxon>
        <taxon>Thermotogati</taxon>
        <taxon>Deinococcota</taxon>
        <taxon>Deinococci</taxon>
        <taxon>Deinococcales</taxon>
        <taxon>Deinococcaceae</taxon>
        <taxon>Deinococcus</taxon>
    </lineage>
</organism>
<keyword evidence="6 7" id="KW-0472">Membrane</keyword>
<feature type="transmembrane region" description="Helical" evidence="7">
    <location>
        <begin position="191"/>
        <end position="212"/>
    </location>
</feature>
<reference evidence="9 10" key="1">
    <citation type="submission" date="2018-11" db="EMBL/GenBank/DDBJ databases">
        <title>Deinococcus shelandsis sp. nov., isolated from South Shetland Islands soil of Antarctica.</title>
        <authorList>
            <person name="Tian J."/>
        </authorList>
    </citation>
    <scope>NUCLEOTIDE SEQUENCE [LARGE SCALE GENOMIC DNA]</scope>
    <source>
        <strain evidence="9 10">S14-83T</strain>
    </source>
</reference>